<gene>
    <name evidence="1" type="ORF">PMIN01_01013</name>
</gene>
<comment type="caution">
    <text evidence="1">The sequence shown here is derived from an EMBL/GenBank/DDBJ whole genome shotgun (WGS) entry which is preliminary data.</text>
</comment>
<evidence type="ECO:0000313" key="2">
    <source>
        <dbReference type="Proteomes" id="UP000756921"/>
    </source>
</evidence>
<dbReference type="EMBL" id="WJXW01000001">
    <property type="protein sequence ID" value="KAF9741474.1"/>
    <property type="molecule type" value="Genomic_DNA"/>
</dbReference>
<name>A0A9P6KWZ5_9PLEO</name>
<organism evidence="1 2">
    <name type="scientific">Paraphaeosphaeria minitans</name>
    <dbReference type="NCBI Taxonomy" id="565426"/>
    <lineage>
        <taxon>Eukaryota</taxon>
        <taxon>Fungi</taxon>
        <taxon>Dikarya</taxon>
        <taxon>Ascomycota</taxon>
        <taxon>Pezizomycotina</taxon>
        <taxon>Dothideomycetes</taxon>
        <taxon>Pleosporomycetidae</taxon>
        <taxon>Pleosporales</taxon>
        <taxon>Massarineae</taxon>
        <taxon>Didymosphaeriaceae</taxon>
        <taxon>Paraphaeosphaeria</taxon>
    </lineage>
</organism>
<dbReference type="Proteomes" id="UP000756921">
    <property type="component" value="Unassembled WGS sequence"/>
</dbReference>
<proteinExistence type="predicted"/>
<dbReference type="AlphaFoldDB" id="A0A9P6KWZ5"/>
<evidence type="ECO:0000313" key="1">
    <source>
        <dbReference type="EMBL" id="KAF9741474.1"/>
    </source>
</evidence>
<dbReference type="OrthoDB" id="10557837at2759"/>
<protein>
    <submittedName>
        <fullName evidence="1">Uncharacterized protein</fullName>
    </submittedName>
</protein>
<sequence length="359" mass="36496">MEEMALLTSVGMASTLDLTEEIMLLTSVGMPSTFDLTGEMMLLIPVGSASTSDLTEETILDTMLSTSVGIAPTSESTEERTLLMAGGTLSMPDSTEDTTLSIAEVTFSTSEMMDEMDRGSGKDGGAVVSGKSVLALECEVTVASKLVVVGSSVWLVSLTVPNRVRDRVGVSISVSVVSSVRVGDSATVSSAEVVVSAVLEVSTSVAVGSGVGTESLCRLRVRDGVSVSVDPDRVGSSLVVCGTSDFASDVEGSALELTVVASSVVSETALELVSDTSVVVVKTETAVVDCSRLQLASDDIAGSVADGAALEVTSEGAASVESGTAIELDSVAIASVLEIDALKVGAELGSCWEVVLSEP</sequence>
<accession>A0A9P6KWZ5</accession>
<reference evidence="1" key="1">
    <citation type="journal article" date="2020" name="Mol. Plant Microbe Interact.">
        <title>Genome Sequence of the Biocontrol Agent Coniothyrium minitans strain Conio (IMI 134523).</title>
        <authorList>
            <person name="Patel D."/>
            <person name="Shittu T.A."/>
            <person name="Baroncelli R."/>
            <person name="Muthumeenakshi S."/>
            <person name="Osborne T.H."/>
            <person name="Janganan T.K."/>
            <person name="Sreenivasaprasad S."/>
        </authorList>
    </citation>
    <scope>NUCLEOTIDE SEQUENCE</scope>
    <source>
        <strain evidence="1">Conio</strain>
    </source>
</reference>
<keyword evidence="2" id="KW-1185">Reference proteome</keyword>